<evidence type="ECO:0000259" key="1">
    <source>
        <dbReference type="Pfam" id="PF06983"/>
    </source>
</evidence>
<reference evidence="2" key="1">
    <citation type="journal article" date="2013" name="Genome Biol.">
        <title>Comparative genomics of the core and accessory genomes of 48 Sinorhizobium strains comprising five genospecies.</title>
        <authorList>
            <person name="Sugawara M."/>
            <person name="Epstein B."/>
            <person name="Badgley B.D."/>
            <person name="Unno T."/>
            <person name="Xu L."/>
            <person name="Reese J."/>
            <person name="Gyaneshwar P."/>
            <person name="Denny R."/>
            <person name="Mudge J."/>
            <person name="Bharti A.K."/>
            <person name="Farmer A.D."/>
            <person name="May G.D."/>
            <person name="Woodward J.E."/>
            <person name="Medigue C."/>
            <person name="Vallenet D."/>
            <person name="Lajus A."/>
            <person name="Rouy Z."/>
            <person name="Martinez-Vaz B."/>
            <person name="Tiffin P."/>
            <person name="Young N.D."/>
            <person name="Sadowsky M.J."/>
        </authorList>
    </citation>
    <scope>NUCLEOTIDE SEQUENCE</scope>
    <source>
        <strain evidence="2">M30</strain>
    </source>
</reference>
<dbReference type="CDD" id="cd06588">
    <property type="entry name" value="PhnB_like"/>
    <property type="match status" value="1"/>
</dbReference>
<dbReference type="PANTHER" id="PTHR33990">
    <property type="entry name" value="PROTEIN YJDN-RELATED"/>
    <property type="match status" value="1"/>
</dbReference>
<feature type="domain" description="PhnB-like" evidence="1">
    <location>
        <begin position="3"/>
        <end position="118"/>
    </location>
</feature>
<gene>
    <name evidence="2" type="ORF">GHK45_08955</name>
</gene>
<accession>A0A6A7ZMH1</accession>
<dbReference type="GeneID" id="25013864"/>
<dbReference type="EMBL" id="WISP01000070">
    <property type="protein sequence ID" value="MQW03924.1"/>
    <property type="molecule type" value="Genomic_DNA"/>
</dbReference>
<organism evidence="2">
    <name type="scientific">Rhizobium meliloti</name>
    <name type="common">Ensifer meliloti</name>
    <name type="synonym">Sinorhizobium meliloti</name>
    <dbReference type="NCBI Taxonomy" id="382"/>
    <lineage>
        <taxon>Bacteria</taxon>
        <taxon>Pseudomonadati</taxon>
        <taxon>Pseudomonadota</taxon>
        <taxon>Alphaproteobacteria</taxon>
        <taxon>Hyphomicrobiales</taxon>
        <taxon>Rhizobiaceae</taxon>
        <taxon>Sinorhizobium/Ensifer group</taxon>
        <taxon>Sinorhizobium</taxon>
    </lineage>
</organism>
<dbReference type="InterPro" id="IPR009725">
    <property type="entry name" value="3_dmu_93_MTrfase"/>
</dbReference>
<dbReference type="InterPro" id="IPR029068">
    <property type="entry name" value="Glyas_Bleomycin-R_OHBP_Dase"/>
</dbReference>
<evidence type="ECO:0000313" key="2">
    <source>
        <dbReference type="EMBL" id="MQW03924.1"/>
    </source>
</evidence>
<dbReference type="PANTHER" id="PTHR33990:SF2">
    <property type="entry name" value="PHNB-LIKE DOMAIN-CONTAINING PROTEIN"/>
    <property type="match status" value="1"/>
</dbReference>
<protein>
    <submittedName>
        <fullName evidence="2">VOC family protein</fullName>
    </submittedName>
</protein>
<dbReference type="AlphaFoldDB" id="A0A6A7ZMH1"/>
<dbReference type="Pfam" id="PF06983">
    <property type="entry name" value="3-dmu-9_3-mt"/>
    <property type="match status" value="1"/>
</dbReference>
<dbReference type="RefSeq" id="WP_015242814.1">
    <property type="nucleotide sequence ID" value="NZ_CP021831.1"/>
</dbReference>
<dbReference type="PIRSF" id="PIRSF021700">
    <property type="entry name" value="3_dmu_93_MTrfase"/>
    <property type="match status" value="1"/>
</dbReference>
<comment type="caution">
    <text evidence="2">The sequence shown here is derived from an EMBL/GenBank/DDBJ whole genome shotgun (WGS) entry which is preliminary data.</text>
</comment>
<dbReference type="Gene3D" id="3.10.180.10">
    <property type="entry name" value="2,3-Dihydroxybiphenyl 1,2-Dioxygenase, domain 1"/>
    <property type="match status" value="1"/>
</dbReference>
<dbReference type="InterPro" id="IPR028973">
    <property type="entry name" value="PhnB-like"/>
</dbReference>
<sequence length="158" mass="17595">MPKIISHLWFPENAREAVDFYVSTIPNSAISGSTTVPAETPSGPPGSVKVIEFRLGDQNFTALEAGPLDPFNHAYSIQVACDSQEELDRIWEAFLDNGGQAEHCGWLRDRWGLSWQIVPRVLGEMISDANRERAKRVTEAMLAMVKFDIAALERAHRG</sequence>
<dbReference type="SUPFAM" id="SSF54593">
    <property type="entry name" value="Glyoxalase/Bleomycin resistance protein/Dihydroxybiphenyl dioxygenase"/>
    <property type="match status" value="1"/>
</dbReference>
<name>A0A6A7ZMH1_RHIML</name>
<proteinExistence type="predicted"/>